<reference evidence="8 9" key="1">
    <citation type="journal article" date="2018" name="BMC Genomics">
        <title>Comparative genome analyses reveal sequence features reflecting distinct modes of host-adaptation between dicot and monocot powdery mildew.</title>
        <authorList>
            <person name="Wu Y."/>
            <person name="Ma X."/>
            <person name="Pan Z."/>
            <person name="Kale S.D."/>
            <person name="Song Y."/>
            <person name="King H."/>
            <person name="Zhang Q."/>
            <person name="Presley C."/>
            <person name="Deng X."/>
            <person name="Wei C.I."/>
            <person name="Xiao S."/>
        </authorList>
    </citation>
    <scope>NUCLEOTIDE SEQUENCE [LARGE SCALE GENOMIC DNA]</scope>
    <source>
        <strain evidence="8">UMSG3</strain>
    </source>
</reference>
<evidence type="ECO:0000256" key="2">
    <source>
        <dbReference type="ARBA" id="ARBA00012425"/>
    </source>
</evidence>
<dbReference type="EMBL" id="MCBQ01022220">
    <property type="protein sequence ID" value="RKF53087.1"/>
    <property type="molecule type" value="Genomic_DNA"/>
</dbReference>
<dbReference type="InterPro" id="IPR050108">
    <property type="entry name" value="CDK"/>
</dbReference>
<name>A0A420H6Q8_9PEZI</name>
<dbReference type="PROSITE" id="PS50011">
    <property type="entry name" value="PROTEIN_KINASE_DOM"/>
    <property type="match status" value="1"/>
</dbReference>
<dbReference type="GO" id="GO:0005524">
    <property type="term" value="F:ATP binding"/>
    <property type="evidence" value="ECO:0007669"/>
    <property type="project" value="UniProtKB-KW"/>
</dbReference>
<dbReference type="AlphaFoldDB" id="A0A420H6Q8"/>
<evidence type="ECO:0000256" key="6">
    <source>
        <dbReference type="ARBA" id="ARBA00048367"/>
    </source>
</evidence>
<evidence type="ECO:0000313" key="9">
    <source>
        <dbReference type="Proteomes" id="UP000283383"/>
    </source>
</evidence>
<protein>
    <recommendedName>
        <fullName evidence="2">cyclin-dependent kinase</fullName>
        <ecNumber evidence="2">2.7.11.22</ecNumber>
    </recommendedName>
</protein>
<keyword evidence="8" id="KW-0808">Transferase</keyword>
<dbReference type="STRING" id="62708.A0A420H6Q8"/>
<evidence type="ECO:0000259" key="7">
    <source>
        <dbReference type="PROSITE" id="PS50011"/>
    </source>
</evidence>
<dbReference type="Pfam" id="PF00069">
    <property type="entry name" value="Pkinase"/>
    <property type="match status" value="1"/>
</dbReference>
<sequence>MWRSNLSFVERWANIRKIKKSLETISPENPEAKAIQVEKEAFNRSDSRESYDTACQASSREQSHIETFAKTSEPKSPGILIGRYDNCHLLSSGFCSDVYRCGVLALKVTTRTHNIEPHNPKLEIKILTTLSHPSIIRLVTSFNDSNGFPVLVFPYQPLTLGDILSTKTLTTGLVASIFYDIFSGLTYLHEQEIIHRDLKPSNILLTSPEGPALLADFGTAWHSVLSLPLEPVSQKYIEVGTTAYRAPETLFGNHAYGTSLDLWPCGTILAECLRVPTQPLFESREACEDGNQLGLILSMFKTLGTPTEESWPEASGFTTPPFEWYNKFAGKEWNVILEGVDDFGIDLVSKLVVWESKLRLTAAKVCAVPESKPYDLLLILNLNY</sequence>
<dbReference type="GO" id="GO:0005634">
    <property type="term" value="C:nucleus"/>
    <property type="evidence" value="ECO:0007669"/>
    <property type="project" value="TreeGrafter"/>
</dbReference>
<dbReference type="GO" id="GO:0005737">
    <property type="term" value="C:cytoplasm"/>
    <property type="evidence" value="ECO:0007669"/>
    <property type="project" value="TreeGrafter"/>
</dbReference>
<dbReference type="Gene3D" id="1.10.510.10">
    <property type="entry name" value="Transferase(Phosphotransferase) domain 1"/>
    <property type="match status" value="1"/>
</dbReference>
<comment type="catalytic activity">
    <reaction evidence="5">
        <text>L-threonyl-[protein] + ATP = O-phospho-L-threonyl-[protein] + ADP + H(+)</text>
        <dbReference type="Rhea" id="RHEA:46608"/>
        <dbReference type="Rhea" id="RHEA-COMP:11060"/>
        <dbReference type="Rhea" id="RHEA-COMP:11605"/>
        <dbReference type="ChEBI" id="CHEBI:15378"/>
        <dbReference type="ChEBI" id="CHEBI:30013"/>
        <dbReference type="ChEBI" id="CHEBI:30616"/>
        <dbReference type="ChEBI" id="CHEBI:61977"/>
        <dbReference type="ChEBI" id="CHEBI:456216"/>
        <dbReference type="EC" id="2.7.11.22"/>
    </reaction>
</comment>
<dbReference type="GO" id="GO:0007165">
    <property type="term" value="P:signal transduction"/>
    <property type="evidence" value="ECO:0007669"/>
    <property type="project" value="TreeGrafter"/>
</dbReference>
<evidence type="ECO:0000256" key="4">
    <source>
        <dbReference type="ARBA" id="ARBA00022840"/>
    </source>
</evidence>
<dbReference type="InterPro" id="IPR011009">
    <property type="entry name" value="Kinase-like_dom_sf"/>
</dbReference>
<dbReference type="GO" id="GO:0010468">
    <property type="term" value="P:regulation of gene expression"/>
    <property type="evidence" value="ECO:0007669"/>
    <property type="project" value="TreeGrafter"/>
</dbReference>
<dbReference type="Gene3D" id="3.30.200.20">
    <property type="entry name" value="Phosphorylase Kinase, domain 1"/>
    <property type="match status" value="1"/>
</dbReference>
<evidence type="ECO:0000256" key="1">
    <source>
        <dbReference type="ARBA" id="ARBA00006485"/>
    </source>
</evidence>
<dbReference type="GO" id="GO:0010389">
    <property type="term" value="P:regulation of G2/M transition of mitotic cell cycle"/>
    <property type="evidence" value="ECO:0007669"/>
    <property type="project" value="TreeGrafter"/>
</dbReference>
<comment type="caution">
    <text evidence="8">The sequence shown here is derived from an EMBL/GenBank/DDBJ whole genome shotgun (WGS) entry which is preliminary data.</text>
</comment>
<proteinExistence type="inferred from homology"/>
<keyword evidence="4" id="KW-0067">ATP-binding</keyword>
<accession>A0A420H6Q8</accession>
<dbReference type="InterPro" id="IPR000719">
    <property type="entry name" value="Prot_kinase_dom"/>
</dbReference>
<keyword evidence="3" id="KW-0547">Nucleotide-binding</keyword>
<keyword evidence="8" id="KW-0418">Kinase</keyword>
<dbReference type="SUPFAM" id="SSF56112">
    <property type="entry name" value="Protein kinase-like (PK-like)"/>
    <property type="match status" value="1"/>
</dbReference>
<dbReference type="EC" id="2.7.11.22" evidence="2"/>
<dbReference type="PANTHER" id="PTHR24056:SF576">
    <property type="entry name" value="SERINE_THREONINE-PROTEIN KINASE CSK1"/>
    <property type="match status" value="1"/>
</dbReference>
<dbReference type="Proteomes" id="UP000283383">
    <property type="component" value="Unassembled WGS sequence"/>
</dbReference>
<keyword evidence="9" id="KW-1185">Reference proteome</keyword>
<dbReference type="GO" id="GO:0030332">
    <property type="term" value="F:cyclin binding"/>
    <property type="evidence" value="ECO:0007669"/>
    <property type="project" value="TreeGrafter"/>
</dbReference>
<comment type="catalytic activity">
    <reaction evidence="6">
        <text>L-seryl-[protein] + ATP = O-phospho-L-seryl-[protein] + ADP + H(+)</text>
        <dbReference type="Rhea" id="RHEA:17989"/>
        <dbReference type="Rhea" id="RHEA-COMP:9863"/>
        <dbReference type="Rhea" id="RHEA-COMP:11604"/>
        <dbReference type="ChEBI" id="CHEBI:15378"/>
        <dbReference type="ChEBI" id="CHEBI:29999"/>
        <dbReference type="ChEBI" id="CHEBI:30616"/>
        <dbReference type="ChEBI" id="CHEBI:83421"/>
        <dbReference type="ChEBI" id="CHEBI:456216"/>
        <dbReference type="EC" id="2.7.11.22"/>
    </reaction>
</comment>
<dbReference type="PANTHER" id="PTHR24056">
    <property type="entry name" value="CELL DIVISION PROTEIN KINASE"/>
    <property type="match status" value="1"/>
</dbReference>
<feature type="domain" description="Protein kinase" evidence="7">
    <location>
        <begin position="84"/>
        <end position="377"/>
    </location>
</feature>
<comment type="similarity">
    <text evidence="1">Belongs to the protein kinase superfamily. CMGC Ser/Thr protein kinase family. CDC2/CDKX subfamily.</text>
</comment>
<dbReference type="SMART" id="SM00220">
    <property type="entry name" value="S_TKc"/>
    <property type="match status" value="1"/>
</dbReference>
<organism evidence="8 9">
    <name type="scientific">Golovinomyces cichoracearum</name>
    <dbReference type="NCBI Taxonomy" id="62708"/>
    <lineage>
        <taxon>Eukaryota</taxon>
        <taxon>Fungi</taxon>
        <taxon>Dikarya</taxon>
        <taxon>Ascomycota</taxon>
        <taxon>Pezizomycotina</taxon>
        <taxon>Leotiomycetes</taxon>
        <taxon>Erysiphales</taxon>
        <taxon>Erysiphaceae</taxon>
        <taxon>Golovinomyces</taxon>
    </lineage>
</organism>
<evidence type="ECO:0000256" key="3">
    <source>
        <dbReference type="ARBA" id="ARBA00022741"/>
    </source>
</evidence>
<dbReference type="PROSITE" id="PS00108">
    <property type="entry name" value="PROTEIN_KINASE_ST"/>
    <property type="match status" value="1"/>
</dbReference>
<evidence type="ECO:0000256" key="5">
    <source>
        <dbReference type="ARBA" id="ARBA00047811"/>
    </source>
</evidence>
<evidence type="ECO:0000313" key="8">
    <source>
        <dbReference type="EMBL" id="RKF53087.1"/>
    </source>
</evidence>
<dbReference type="GO" id="GO:0000307">
    <property type="term" value="C:cyclin-dependent protein kinase holoenzyme complex"/>
    <property type="evidence" value="ECO:0007669"/>
    <property type="project" value="TreeGrafter"/>
</dbReference>
<dbReference type="GO" id="GO:0004693">
    <property type="term" value="F:cyclin-dependent protein serine/threonine kinase activity"/>
    <property type="evidence" value="ECO:0007669"/>
    <property type="project" value="UniProtKB-EC"/>
</dbReference>
<gene>
    <name evidence="8" type="ORF">GcM3_222004</name>
</gene>
<dbReference type="GO" id="GO:0000082">
    <property type="term" value="P:G1/S transition of mitotic cell cycle"/>
    <property type="evidence" value="ECO:0007669"/>
    <property type="project" value="TreeGrafter"/>
</dbReference>
<dbReference type="InterPro" id="IPR008271">
    <property type="entry name" value="Ser/Thr_kinase_AS"/>
</dbReference>